<dbReference type="InterPro" id="IPR006571">
    <property type="entry name" value="TLDc_dom"/>
</dbReference>
<reference evidence="2 3" key="1">
    <citation type="submission" date="2014-06" db="EMBL/GenBank/DDBJ databases">
        <authorList>
            <person name="Swart Estienne"/>
        </authorList>
    </citation>
    <scope>NUCLEOTIDE SEQUENCE [LARGE SCALE GENOMIC DNA]</scope>
    <source>
        <strain evidence="2 3">130c</strain>
    </source>
</reference>
<organism evidence="2 3">
    <name type="scientific">Stylonychia lemnae</name>
    <name type="common">Ciliate</name>
    <dbReference type="NCBI Taxonomy" id="5949"/>
    <lineage>
        <taxon>Eukaryota</taxon>
        <taxon>Sar</taxon>
        <taxon>Alveolata</taxon>
        <taxon>Ciliophora</taxon>
        <taxon>Intramacronucleata</taxon>
        <taxon>Spirotrichea</taxon>
        <taxon>Stichotrichia</taxon>
        <taxon>Sporadotrichida</taxon>
        <taxon>Oxytrichidae</taxon>
        <taxon>Stylonychinae</taxon>
        <taxon>Stylonychia</taxon>
    </lineage>
</organism>
<gene>
    <name evidence="2" type="primary">Contig19334.g20503</name>
    <name evidence="2" type="ORF">STYLEM_10192</name>
</gene>
<evidence type="ECO:0000259" key="1">
    <source>
        <dbReference type="PROSITE" id="PS51886"/>
    </source>
</evidence>
<dbReference type="OMA" id="ITVEAQM"/>
<protein>
    <recommendedName>
        <fullName evidence="1">TLDc domain-containing protein</fullName>
    </recommendedName>
</protein>
<feature type="domain" description="TLDc" evidence="1">
    <location>
        <begin position="44"/>
        <end position="222"/>
    </location>
</feature>
<keyword evidence="3" id="KW-1185">Reference proteome</keyword>
<proteinExistence type="predicted"/>
<sequence length="222" mass="25258">MDLLKIFLRIPQAIILLTALQITIHPPTPHKIHQQITVEAQMEKIAVPQIIMLLQIPLIPFLYHCSMIVLFQTLLLQTLATRDGFNNTIFNQSCANRGPSLIIVKSNRGFVFGGYNPLSWSSDYYTKGQEAAYIFSVDNNAVLRPQQNQSAIFIAMLTYNLSPQFGLQDILVDFDTPTFQYSFLGNSYYLPQGFSKDSDQARSFLAGERYYSLVEVETYLLN</sequence>
<dbReference type="Pfam" id="PF07534">
    <property type="entry name" value="TLD"/>
    <property type="match status" value="1"/>
</dbReference>
<dbReference type="OrthoDB" id="2324840at2759"/>
<evidence type="ECO:0000313" key="2">
    <source>
        <dbReference type="EMBL" id="CDW81182.1"/>
    </source>
</evidence>
<dbReference type="Proteomes" id="UP000039865">
    <property type="component" value="Unassembled WGS sequence"/>
</dbReference>
<accession>A0A078AI39</accession>
<evidence type="ECO:0000313" key="3">
    <source>
        <dbReference type="Proteomes" id="UP000039865"/>
    </source>
</evidence>
<dbReference type="InParanoid" id="A0A078AI39"/>
<name>A0A078AI39_STYLE</name>
<dbReference type="AlphaFoldDB" id="A0A078AI39"/>
<dbReference type="PROSITE" id="PS51886">
    <property type="entry name" value="TLDC"/>
    <property type="match status" value="1"/>
</dbReference>
<dbReference type="EMBL" id="CCKQ01009679">
    <property type="protein sequence ID" value="CDW81182.1"/>
    <property type="molecule type" value="Genomic_DNA"/>
</dbReference>